<dbReference type="EMBL" id="AFZD01000016">
    <property type="protein sequence ID" value="EHL12319.1"/>
    <property type="molecule type" value="Genomic_DNA"/>
</dbReference>
<dbReference type="Gene3D" id="3.90.950.20">
    <property type="entry name" value="CinA-like"/>
    <property type="match status" value="1"/>
</dbReference>
<dbReference type="AlphaFoldDB" id="G9WUB6"/>
<name>G9WUB6_9FIRM</name>
<dbReference type="RefSeq" id="WP_009429024.1">
    <property type="nucleotide sequence ID" value="NZ_JH414504.1"/>
</dbReference>
<dbReference type="SUPFAM" id="SSF142433">
    <property type="entry name" value="CinA-like"/>
    <property type="match status" value="1"/>
</dbReference>
<accession>G9WUB6</accession>
<proteinExistence type="predicted"/>
<dbReference type="PATRIC" id="fig|796944.3.peg.1337"/>
<dbReference type="InterPro" id="IPR036653">
    <property type="entry name" value="CinA-like_C"/>
</dbReference>
<dbReference type="NCBIfam" id="TIGR00199">
    <property type="entry name" value="PncC_domain"/>
    <property type="match status" value="1"/>
</dbReference>
<gene>
    <name evidence="2" type="ORF">HMPREF9624_00626</name>
</gene>
<dbReference type="HOGENOM" id="CLU_030805_1_2_9"/>
<reference evidence="2 3" key="1">
    <citation type="submission" date="2011-08" db="EMBL/GenBank/DDBJ databases">
        <title>The Genome Sequence of Oribacterium sp. ACB7.</title>
        <authorList>
            <consortium name="The Broad Institute Genome Sequencing Platform"/>
            <person name="Earl A."/>
            <person name="Ward D."/>
            <person name="Feldgarden M."/>
            <person name="Gevers D."/>
            <person name="Sizova M."/>
            <person name="Hazen A."/>
            <person name="Epstein S."/>
            <person name="Young S.K."/>
            <person name="Zeng Q."/>
            <person name="Gargeya S."/>
            <person name="Fitzgerald M."/>
            <person name="Haas B."/>
            <person name="Abouelleil A."/>
            <person name="Alvarado L."/>
            <person name="Arachchi H.M."/>
            <person name="Berlin A."/>
            <person name="Brown A."/>
            <person name="Chapman S.B."/>
            <person name="Chen Z."/>
            <person name="Dunbar C."/>
            <person name="Freedman E."/>
            <person name="Gearin G."/>
            <person name="Gellesch M."/>
            <person name="Goldberg J."/>
            <person name="Griggs A."/>
            <person name="Gujja S."/>
            <person name="Heiman D."/>
            <person name="Howarth C."/>
            <person name="Larson L."/>
            <person name="Lui A."/>
            <person name="MacDonald P.J.P."/>
            <person name="Montmayeur A."/>
            <person name="Murphy C."/>
            <person name="Neiman D."/>
            <person name="Pearson M."/>
            <person name="Priest M."/>
            <person name="Roberts A."/>
            <person name="Saif S."/>
            <person name="Shea T."/>
            <person name="Shenoy N."/>
            <person name="Sisk P."/>
            <person name="Stolte C."/>
            <person name="Sykes S."/>
            <person name="Wortman J."/>
            <person name="Nusbaum C."/>
            <person name="Birren B."/>
        </authorList>
    </citation>
    <scope>NUCLEOTIDE SEQUENCE [LARGE SCALE GENOMIC DNA]</scope>
    <source>
        <strain evidence="2 3">ACB7</strain>
    </source>
</reference>
<organism evidence="2 3">
    <name type="scientific">Oribacterium asaccharolyticum ACB7</name>
    <dbReference type="NCBI Taxonomy" id="796944"/>
    <lineage>
        <taxon>Bacteria</taxon>
        <taxon>Bacillati</taxon>
        <taxon>Bacillota</taxon>
        <taxon>Clostridia</taxon>
        <taxon>Lachnospirales</taxon>
        <taxon>Lachnospiraceae</taxon>
        <taxon>Oribacterium</taxon>
    </lineage>
</organism>
<feature type="domain" description="CinA C-terminal" evidence="1">
    <location>
        <begin position="16"/>
        <end position="167"/>
    </location>
</feature>
<dbReference type="InterPro" id="IPR008136">
    <property type="entry name" value="CinA_C"/>
</dbReference>
<comment type="caution">
    <text evidence="2">The sequence shown here is derived from an EMBL/GenBank/DDBJ whole genome shotgun (WGS) entry which is preliminary data.</text>
</comment>
<dbReference type="Pfam" id="PF02464">
    <property type="entry name" value="CinA"/>
    <property type="match status" value="1"/>
</dbReference>
<protein>
    <recommendedName>
        <fullName evidence="1">CinA C-terminal domain-containing protein</fullName>
    </recommendedName>
</protein>
<dbReference type="Proteomes" id="UP000003527">
    <property type="component" value="Unassembled WGS sequence"/>
</dbReference>
<keyword evidence="3" id="KW-1185">Reference proteome</keyword>
<evidence type="ECO:0000313" key="3">
    <source>
        <dbReference type="Proteomes" id="UP000003527"/>
    </source>
</evidence>
<evidence type="ECO:0000259" key="1">
    <source>
        <dbReference type="Pfam" id="PF02464"/>
    </source>
</evidence>
<sequence length="172" mass="18551">MGEKKKEKELHYPIDATLEEQVVFLLKNSKKTITTAESITGGLVSAAITSVEGASDCFKVGYVTYSNKSKRKLLSVKKELLRKEGAVSASTAKEMAIGAMMESEADLAVALTGNAGPGALEEKEVGLVYIAVCAGGKTKVLEFHFTGNRKEVREQACNAALQMVRTYLTEKK</sequence>
<evidence type="ECO:0000313" key="2">
    <source>
        <dbReference type="EMBL" id="EHL12319.1"/>
    </source>
</evidence>